<evidence type="ECO:0000256" key="1">
    <source>
        <dbReference type="ARBA" id="ARBA00004429"/>
    </source>
</evidence>
<evidence type="ECO:0000256" key="8">
    <source>
        <dbReference type="RuleBase" id="RU363032"/>
    </source>
</evidence>
<keyword evidence="11" id="KW-1185">Reference proteome</keyword>
<dbReference type="Pfam" id="PF00528">
    <property type="entry name" value="BPD_transp_1"/>
    <property type="match status" value="2"/>
</dbReference>
<dbReference type="SUPFAM" id="SSF161098">
    <property type="entry name" value="MetI-like"/>
    <property type="match status" value="2"/>
</dbReference>
<dbReference type="CDD" id="cd06261">
    <property type="entry name" value="TM_PBP2"/>
    <property type="match status" value="1"/>
</dbReference>
<feature type="transmembrane region" description="Helical" evidence="8">
    <location>
        <begin position="141"/>
        <end position="167"/>
    </location>
</feature>
<evidence type="ECO:0000313" key="10">
    <source>
        <dbReference type="EMBL" id="QBD82472.1"/>
    </source>
</evidence>
<keyword evidence="4" id="KW-0997">Cell inner membrane</keyword>
<dbReference type="KEGG" id="kbs:EPA93_43455"/>
<feature type="transmembrane region" description="Helical" evidence="8">
    <location>
        <begin position="418"/>
        <end position="439"/>
    </location>
</feature>
<feature type="transmembrane region" description="Helical" evidence="8">
    <location>
        <begin position="393"/>
        <end position="412"/>
    </location>
</feature>
<feature type="domain" description="ABC transmembrane type-1" evidence="9">
    <location>
        <begin position="354"/>
        <end position="538"/>
    </location>
</feature>
<dbReference type="PANTHER" id="PTHR43357">
    <property type="entry name" value="INNER MEMBRANE ABC TRANSPORTER PERMEASE PROTEIN YDCV"/>
    <property type="match status" value="1"/>
</dbReference>
<dbReference type="InterPro" id="IPR035906">
    <property type="entry name" value="MetI-like_sf"/>
</dbReference>
<dbReference type="EMBL" id="CP035758">
    <property type="protein sequence ID" value="QBD82472.1"/>
    <property type="molecule type" value="Genomic_DNA"/>
</dbReference>
<dbReference type="GO" id="GO:0055085">
    <property type="term" value="P:transmembrane transport"/>
    <property type="evidence" value="ECO:0007669"/>
    <property type="project" value="InterPro"/>
</dbReference>
<dbReference type="GO" id="GO:0005886">
    <property type="term" value="C:plasma membrane"/>
    <property type="evidence" value="ECO:0007669"/>
    <property type="project" value="UniProtKB-SubCell"/>
</dbReference>
<evidence type="ECO:0000256" key="4">
    <source>
        <dbReference type="ARBA" id="ARBA00022519"/>
    </source>
</evidence>
<feature type="domain" description="ABC transmembrane type-1" evidence="9">
    <location>
        <begin position="65"/>
        <end position="269"/>
    </location>
</feature>
<dbReference type="PROSITE" id="PS50928">
    <property type="entry name" value="ABC_TM1"/>
    <property type="match status" value="2"/>
</dbReference>
<proteinExistence type="inferred from homology"/>
<feature type="transmembrane region" description="Helical" evidence="8">
    <location>
        <begin position="248"/>
        <end position="269"/>
    </location>
</feature>
<feature type="transmembrane region" description="Helical" evidence="8">
    <location>
        <begin position="22"/>
        <end position="45"/>
    </location>
</feature>
<keyword evidence="2 8" id="KW-0813">Transport</keyword>
<feature type="transmembrane region" description="Helical" evidence="8">
    <location>
        <begin position="351"/>
        <end position="373"/>
    </location>
</feature>
<evidence type="ECO:0000256" key="5">
    <source>
        <dbReference type="ARBA" id="ARBA00022692"/>
    </source>
</evidence>
<evidence type="ECO:0000256" key="3">
    <source>
        <dbReference type="ARBA" id="ARBA00022475"/>
    </source>
</evidence>
<dbReference type="Gene3D" id="1.10.3720.10">
    <property type="entry name" value="MetI-like"/>
    <property type="match status" value="2"/>
</dbReference>
<accession>A0A4P6K3D7</accession>
<dbReference type="Proteomes" id="UP000290365">
    <property type="component" value="Chromosome"/>
</dbReference>
<evidence type="ECO:0000256" key="7">
    <source>
        <dbReference type="ARBA" id="ARBA00023136"/>
    </source>
</evidence>
<feature type="transmembrane region" description="Helical" evidence="8">
    <location>
        <begin position="517"/>
        <end position="541"/>
    </location>
</feature>
<dbReference type="InterPro" id="IPR000515">
    <property type="entry name" value="MetI-like"/>
</dbReference>
<evidence type="ECO:0000259" key="9">
    <source>
        <dbReference type="PROSITE" id="PS50928"/>
    </source>
</evidence>
<dbReference type="PANTHER" id="PTHR43357:SF3">
    <property type="entry name" value="FE(3+)-TRANSPORT SYSTEM PERMEASE PROTEIN FBPB 2"/>
    <property type="match status" value="1"/>
</dbReference>
<name>A0A4P6K3D7_KTERU</name>
<keyword evidence="7 8" id="KW-0472">Membrane</keyword>
<comment type="similarity">
    <text evidence="8">Belongs to the binding-protein-dependent transport system permease family.</text>
</comment>
<evidence type="ECO:0000256" key="2">
    <source>
        <dbReference type="ARBA" id="ARBA00022448"/>
    </source>
</evidence>
<dbReference type="RefSeq" id="WP_129893541.1">
    <property type="nucleotide sequence ID" value="NZ_CP035758.1"/>
</dbReference>
<feature type="transmembrane region" description="Helical" evidence="8">
    <location>
        <begin position="460"/>
        <end position="488"/>
    </location>
</feature>
<dbReference type="OrthoDB" id="9807047at2"/>
<sequence length="553" mass="59252">MNVKTTIPLQVSRPGNSVAYRLILFAMVILAGVVLLPLLILIITVVENGSSVIRVLGQPDTLQPLANTVEVTVASTLLAHIIGVASALIVNSIPARWQRWWHLAALLPLFIPPFVGAFSWLQAYARGGLSDYVLHQTFPWLYGPLGVIVLLAVHSAPLTYIILSATLARLDPRPIEAARIHGARRWEAFVSVVWPALRPALIAATGLVFALNAGDFGIPLVLGIPAHFLTATTQIYQELSFTSTPDSFSIAMALSLVLALGSLLVLLALQRFESGHSLITYAALPQARQRKEGQVLRGIGQVALLVYTLVVTIIPFIALVLTSLTTSYGLAPLPQNLTLAHIVDTLQESTATAIVHSLLLAALAALVIVAVGLSGAEWSHKSRWGRILTRLAWLPYAIPGSVIGVATTIAYGKWLYGTFAIIFLAYLAKFWGLAEPIAATRTQIEASRVRAGRLFGARPFQAYLVGIWPQLGGTALACGVLVFINSIYELTMSSLLYAPGTETLAIAVLNAEEGGDAATTATIGVLLTLLMVVSLLVLTAGRQSRKLEEKKSI</sequence>
<evidence type="ECO:0000313" key="11">
    <source>
        <dbReference type="Proteomes" id="UP000290365"/>
    </source>
</evidence>
<keyword evidence="6 8" id="KW-1133">Transmembrane helix</keyword>
<feature type="transmembrane region" description="Helical" evidence="8">
    <location>
        <begin position="188"/>
        <end position="211"/>
    </location>
</feature>
<dbReference type="AlphaFoldDB" id="A0A4P6K3D7"/>
<organism evidence="10 11">
    <name type="scientific">Ktedonosporobacter rubrisoli</name>
    <dbReference type="NCBI Taxonomy" id="2509675"/>
    <lineage>
        <taxon>Bacteria</taxon>
        <taxon>Bacillati</taxon>
        <taxon>Chloroflexota</taxon>
        <taxon>Ktedonobacteria</taxon>
        <taxon>Ktedonobacterales</taxon>
        <taxon>Ktedonosporobacteraceae</taxon>
        <taxon>Ktedonosporobacter</taxon>
    </lineage>
</organism>
<keyword evidence="3" id="KW-1003">Cell membrane</keyword>
<gene>
    <name evidence="10" type="ORF">EPA93_43455</name>
</gene>
<reference evidence="10 11" key="1">
    <citation type="submission" date="2019-01" db="EMBL/GenBank/DDBJ databases">
        <title>Ktedonosporobacter rubrisoli SCAWS-G2.</title>
        <authorList>
            <person name="Huang Y."/>
            <person name="Yan B."/>
        </authorList>
    </citation>
    <scope>NUCLEOTIDE SEQUENCE [LARGE SCALE GENOMIC DNA]</scope>
    <source>
        <strain evidence="10 11">SCAWS-G2</strain>
    </source>
</reference>
<evidence type="ECO:0000256" key="6">
    <source>
        <dbReference type="ARBA" id="ARBA00022989"/>
    </source>
</evidence>
<feature type="transmembrane region" description="Helical" evidence="8">
    <location>
        <begin position="65"/>
        <end position="88"/>
    </location>
</feature>
<feature type="transmembrane region" description="Helical" evidence="8">
    <location>
        <begin position="304"/>
        <end position="331"/>
    </location>
</feature>
<protein>
    <submittedName>
        <fullName evidence="10">Iron ABC transporter permease</fullName>
    </submittedName>
</protein>
<comment type="subcellular location">
    <subcellularLocation>
        <location evidence="1">Cell inner membrane</location>
        <topology evidence="1">Multi-pass membrane protein</topology>
    </subcellularLocation>
    <subcellularLocation>
        <location evidence="8">Cell membrane</location>
        <topology evidence="8">Multi-pass membrane protein</topology>
    </subcellularLocation>
</comment>
<keyword evidence="5 8" id="KW-0812">Transmembrane</keyword>
<feature type="transmembrane region" description="Helical" evidence="8">
    <location>
        <begin position="100"/>
        <end position="121"/>
    </location>
</feature>